<dbReference type="OrthoDB" id="6846267at2759"/>
<evidence type="ECO:0000313" key="6">
    <source>
        <dbReference type="EMBL" id="QRC94720.1"/>
    </source>
</evidence>
<organism evidence="6 7">
    <name type="scientific">Phaeosphaeria nodorum (strain SN15 / ATCC MYA-4574 / FGSC 10173)</name>
    <name type="common">Glume blotch fungus</name>
    <name type="synonym">Parastagonospora nodorum</name>
    <dbReference type="NCBI Taxonomy" id="321614"/>
    <lineage>
        <taxon>Eukaryota</taxon>
        <taxon>Fungi</taxon>
        <taxon>Dikarya</taxon>
        <taxon>Ascomycota</taxon>
        <taxon>Pezizomycotina</taxon>
        <taxon>Dothideomycetes</taxon>
        <taxon>Pleosporomycetidae</taxon>
        <taxon>Pleosporales</taxon>
        <taxon>Pleosporineae</taxon>
        <taxon>Phaeosphaeriaceae</taxon>
        <taxon>Parastagonospora</taxon>
    </lineage>
</organism>
<evidence type="ECO:0000256" key="1">
    <source>
        <dbReference type="ARBA" id="ARBA00005964"/>
    </source>
</evidence>
<proteinExistence type="inferred from homology"/>
<dbReference type="GO" id="GO:0016787">
    <property type="term" value="F:hydrolase activity"/>
    <property type="evidence" value="ECO:0007669"/>
    <property type="project" value="UniProtKB-KW"/>
</dbReference>
<evidence type="ECO:0000313" key="7">
    <source>
        <dbReference type="Proteomes" id="UP000663193"/>
    </source>
</evidence>
<keyword evidence="7" id="KW-1185">Reference proteome</keyword>
<protein>
    <recommendedName>
        <fullName evidence="4">Carboxylic ester hydrolase</fullName>
        <ecNumber evidence="4">3.1.1.-</ecNumber>
    </recommendedName>
</protein>
<sequence length="580" mass="63184">MVSLDLMMQLDWITVLNHGKMVLLAACQRLAVASAILSTVTASSAVALPGYGSFVGTTVNQTLTKKALPAPVDAWLGIDYAKQPVGEGRFAHASPPASFYGTKNATQYGFACIQDPEDLPLPQDEACLSMNVFRPKNVSSSAKVPVLIWIHGGGFVQGSARSFDGAAFVANSKEPLIAVTFNYRVNSLGFMPHPVFERQGLLNLGLLDQELLFKFVQQYISAFGGDPSRVTIGGRSAGAHSVGIHLFHNYNKTEGASPLFSQALLQSGSITARSFPNASYPLYQQQFSRVLQAIGCDEVANSTDAAILSCLRAAPIEKIEKISSDLFRESEYPITWPFQPTRGGPLLELSGSEAGINEQFFKIPTITTNVLDEAKYYSAGNISTNEQFLAFFKNLIPGLSIADLSDLEALYPDPANDVNGPYANSPNSTQYNRISAALTDFMYVCPGQETATRMSAAGVPVYKLNFAVNNTFPTWKGIPHTADTKYTWLEPSGTGGVQHPEVGKLLHGYFSDFVSLGDPNAGNKPGLPRWPKYEDDYENGMPGLQLRMEAFGNSRVEGDGNRRVQCEWWRDEARAVRLEK</sequence>
<dbReference type="EC" id="3.1.1.-" evidence="4"/>
<evidence type="ECO:0000259" key="5">
    <source>
        <dbReference type="Pfam" id="PF00135"/>
    </source>
</evidence>
<dbReference type="InterPro" id="IPR029058">
    <property type="entry name" value="AB_hydrolase_fold"/>
</dbReference>
<dbReference type="InterPro" id="IPR002018">
    <property type="entry name" value="CarbesteraseB"/>
</dbReference>
<dbReference type="FunFam" id="3.40.50.1820:FF:000263">
    <property type="entry name" value="Carboxylic ester hydrolase"/>
    <property type="match status" value="1"/>
</dbReference>
<comment type="similarity">
    <text evidence="2">Belongs to the 'GDXG' lipolytic enzyme family.</text>
</comment>
<dbReference type="EMBL" id="CP069027">
    <property type="protein sequence ID" value="QRC94720.1"/>
    <property type="molecule type" value="Genomic_DNA"/>
</dbReference>
<comment type="similarity">
    <text evidence="1 4">Belongs to the type-B carboxylesterase/lipase family.</text>
</comment>
<dbReference type="Proteomes" id="UP000663193">
    <property type="component" value="Chromosome 5"/>
</dbReference>
<dbReference type="PROSITE" id="PS01173">
    <property type="entry name" value="LIPASE_GDXG_HIS"/>
    <property type="match status" value="1"/>
</dbReference>
<keyword evidence="3 4" id="KW-0378">Hydrolase</keyword>
<gene>
    <name evidence="6" type="ORF">JI435_148750</name>
</gene>
<dbReference type="InterPro" id="IPR050309">
    <property type="entry name" value="Type-B_Carboxylest/Lipase"/>
</dbReference>
<dbReference type="AlphaFoldDB" id="A0A7U2EX77"/>
<accession>A0A7U2EX77</accession>
<evidence type="ECO:0000256" key="2">
    <source>
        <dbReference type="ARBA" id="ARBA00010515"/>
    </source>
</evidence>
<evidence type="ECO:0000256" key="3">
    <source>
        <dbReference type="ARBA" id="ARBA00022801"/>
    </source>
</evidence>
<reference evidence="7" key="1">
    <citation type="journal article" date="2021" name="BMC Genomics">
        <title>Chromosome-level genome assembly and manually-curated proteome of model necrotroph Parastagonospora nodorum Sn15 reveals a genome-wide trove of candidate effector homologs, and redundancy of virulence-related functions within an accessory chromosome.</title>
        <authorList>
            <person name="Bertazzoni S."/>
            <person name="Jones D.A.B."/>
            <person name="Phan H.T."/>
            <person name="Tan K.-C."/>
            <person name="Hane J.K."/>
        </authorList>
    </citation>
    <scope>NUCLEOTIDE SEQUENCE [LARGE SCALE GENOMIC DNA]</scope>
    <source>
        <strain evidence="7">SN15 / ATCC MYA-4574 / FGSC 10173)</strain>
    </source>
</reference>
<dbReference type="PROSITE" id="PS00122">
    <property type="entry name" value="CARBOXYLESTERASE_B_1"/>
    <property type="match status" value="1"/>
</dbReference>
<dbReference type="Pfam" id="PF00135">
    <property type="entry name" value="COesterase"/>
    <property type="match status" value="1"/>
</dbReference>
<dbReference type="Gene3D" id="3.40.50.1820">
    <property type="entry name" value="alpha/beta hydrolase"/>
    <property type="match status" value="1"/>
</dbReference>
<dbReference type="InterPro" id="IPR002168">
    <property type="entry name" value="Lipase_GDXG_HIS_AS"/>
</dbReference>
<dbReference type="InterPro" id="IPR019826">
    <property type="entry name" value="Carboxylesterase_B_AS"/>
</dbReference>
<dbReference type="SUPFAM" id="SSF53474">
    <property type="entry name" value="alpha/beta-Hydrolases"/>
    <property type="match status" value="1"/>
</dbReference>
<name>A0A7U2EX77_PHANO</name>
<feature type="domain" description="Carboxylesterase type B" evidence="5">
    <location>
        <begin position="51"/>
        <end position="539"/>
    </location>
</feature>
<dbReference type="VEuPathDB" id="FungiDB:JI435_148750"/>
<evidence type="ECO:0000256" key="4">
    <source>
        <dbReference type="RuleBase" id="RU361235"/>
    </source>
</evidence>
<dbReference type="PANTHER" id="PTHR11559">
    <property type="entry name" value="CARBOXYLESTERASE"/>
    <property type="match status" value="1"/>
</dbReference>
<dbReference type="OMA" id="QCEWWRD"/>